<dbReference type="InterPro" id="IPR029063">
    <property type="entry name" value="SAM-dependent_MTases_sf"/>
</dbReference>
<dbReference type="Pfam" id="PF04072">
    <property type="entry name" value="LCM"/>
    <property type="match status" value="1"/>
</dbReference>
<name>A0A1X2KM66_9MYCO</name>
<organism evidence="3 4">
    <name type="scientific">Mycolicibacterium vulneris</name>
    <dbReference type="NCBI Taxonomy" id="547163"/>
    <lineage>
        <taxon>Bacteria</taxon>
        <taxon>Bacillati</taxon>
        <taxon>Actinomycetota</taxon>
        <taxon>Actinomycetes</taxon>
        <taxon>Mycobacteriales</taxon>
        <taxon>Mycobacteriaceae</taxon>
        <taxon>Mycolicibacterium</taxon>
    </lineage>
</organism>
<accession>A0A1X2KM66</accession>
<dbReference type="GO" id="GO:0008168">
    <property type="term" value="F:methyltransferase activity"/>
    <property type="evidence" value="ECO:0007669"/>
    <property type="project" value="UniProtKB-KW"/>
</dbReference>
<dbReference type="EMBL" id="NCXM01000039">
    <property type="protein sequence ID" value="OSC22353.1"/>
    <property type="molecule type" value="Genomic_DNA"/>
</dbReference>
<dbReference type="GO" id="GO:0032259">
    <property type="term" value="P:methylation"/>
    <property type="evidence" value="ECO:0007669"/>
    <property type="project" value="UniProtKB-KW"/>
</dbReference>
<dbReference type="PANTHER" id="PTHR43619:SF2">
    <property type="entry name" value="S-ADENOSYL-L-METHIONINE-DEPENDENT METHYLTRANSFERASES SUPERFAMILY PROTEIN"/>
    <property type="match status" value="1"/>
</dbReference>
<dbReference type="Proteomes" id="UP000242320">
    <property type="component" value="Unassembled WGS sequence"/>
</dbReference>
<dbReference type="InterPro" id="IPR007213">
    <property type="entry name" value="Ppm1/Ppm2/Tcmp"/>
</dbReference>
<keyword evidence="4" id="KW-1185">Reference proteome</keyword>
<comment type="caution">
    <text evidence="3">The sequence shown here is derived from an EMBL/GenBank/DDBJ whole genome shotgun (WGS) entry which is preliminary data.</text>
</comment>
<evidence type="ECO:0000256" key="2">
    <source>
        <dbReference type="ARBA" id="ARBA00022679"/>
    </source>
</evidence>
<keyword evidence="1" id="KW-0489">Methyltransferase</keyword>
<dbReference type="AlphaFoldDB" id="A0A1X2KM66"/>
<sequence length="334" mass="37023">MAHVWAVRLAARSRRRRGIASTYRVPAQKPRVPSALGWPVIVDCAPRLIGEPTMSSGDLGGLNAVSETLLIPLAARAMQPRAFPELHLDDPVAAGWADRLGADLGRFESDHATMRASCVRTLWFDDQCAAFIQRHPRAVGVSIGCGLNATFVRLGRRVDTSTVEWVDLDLPDVLSVRCELEGQQPQQRLLAIEDETAAWVDRVPWTVGQPIILMAEASLVYVPLPIVQRTLARIADRFTAGGGPVAFVMDYCSPWMLRNAKRNASLKQTAGKATWAWSFRRSTDIEQLDSRYRFRSQIDIMRSCGRLPAVMSAAHRAMTRGRLAYAVARYDVCA</sequence>
<keyword evidence="2" id="KW-0808">Transferase</keyword>
<protein>
    <recommendedName>
        <fullName evidence="5">Methyltransferase</fullName>
    </recommendedName>
</protein>
<evidence type="ECO:0000256" key="1">
    <source>
        <dbReference type="ARBA" id="ARBA00022603"/>
    </source>
</evidence>
<proteinExistence type="predicted"/>
<dbReference type="PANTHER" id="PTHR43619">
    <property type="entry name" value="S-ADENOSYL-L-METHIONINE-DEPENDENT METHYLTRANSFERASE YKTD-RELATED"/>
    <property type="match status" value="1"/>
</dbReference>
<evidence type="ECO:0000313" key="3">
    <source>
        <dbReference type="EMBL" id="OSC22353.1"/>
    </source>
</evidence>
<dbReference type="OrthoDB" id="9800233at2"/>
<gene>
    <name evidence="3" type="ORF">B8W69_26330</name>
</gene>
<dbReference type="SUPFAM" id="SSF53335">
    <property type="entry name" value="S-adenosyl-L-methionine-dependent methyltransferases"/>
    <property type="match status" value="1"/>
</dbReference>
<dbReference type="Gene3D" id="3.40.50.150">
    <property type="entry name" value="Vaccinia Virus protein VP39"/>
    <property type="match status" value="1"/>
</dbReference>
<evidence type="ECO:0008006" key="5">
    <source>
        <dbReference type="Google" id="ProtNLM"/>
    </source>
</evidence>
<reference evidence="3 4" key="1">
    <citation type="submission" date="2017-04" db="EMBL/GenBank/DDBJ databases">
        <title>The new phylogeny of genus Mycobacterium.</title>
        <authorList>
            <person name="Tortoli E."/>
            <person name="Trovato A."/>
            <person name="Cirillo D.M."/>
        </authorList>
    </citation>
    <scope>NUCLEOTIDE SEQUENCE [LARGE SCALE GENOMIC DNA]</scope>
    <source>
        <strain evidence="3 4">DSM 45247</strain>
    </source>
</reference>
<evidence type="ECO:0000313" key="4">
    <source>
        <dbReference type="Proteomes" id="UP000242320"/>
    </source>
</evidence>